<protein>
    <submittedName>
        <fullName evidence="1">Uncharacterized protein</fullName>
    </submittedName>
</protein>
<reference evidence="1 2" key="1">
    <citation type="submission" date="2021-12" db="EMBL/GenBank/DDBJ databases">
        <title>Genome seq of p7.</title>
        <authorList>
            <person name="Seo T."/>
        </authorList>
    </citation>
    <scope>NUCLEOTIDE SEQUENCE [LARGE SCALE GENOMIC DNA]</scope>
    <source>
        <strain evidence="1 2">P7</strain>
    </source>
</reference>
<gene>
    <name evidence="1" type="ORF">LXT12_00470</name>
</gene>
<dbReference type="EMBL" id="JAJTWT010000001">
    <property type="protein sequence ID" value="MCE4535736.1"/>
    <property type="molecule type" value="Genomic_DNA"/>
</dbReference>
<organism evidence="1 2">
    <name type="scientific">Pelomonas caseinilytica</name>
    <dbReference type="NCBI Taxonomy" id="2906763"/>
    <lineage>
        <taxon>Bacteria</taxon>
        <taxon>Pseudomonadati</taxon>
        <taxon>Pseudomonadota</taxon>
        <taxon>Betaproteobacteria</taxon>
        <taxon>Burkholderiales</taxon>
        <taxon>Sphaerotilaceae</taxon>
        <taxon>Roseateles</taxon>
    </lineage>
</organism>
<keyword evidence="2" id="KW-1185">Reference proteome</keyword>
<evidence type="ECO:0000313" key="2">
    <source>
        <dbReference type="Proteomes" id="UP001201463"/>
    </source>
</evidence>
<name>A0ABS8X5Y5_9BURK</name>
<dbReference type="Proteomes" id="UP001201463">
    <property type="component" value="Unassembled WGS sequence"/>
</dbReference>
<proteinExistence type="predicted"/>
<sequence>MLATAGSAAMPRRRLRAIHGVAVLAALVAAGSVFGLFNRFGVVDGPGRAERQLIATVDLRIGNPAVAAERGEAKARADLEAGLLQVRSFAAEAPKDADVAARLKRWKQRYGIEWVVKTDEATPLAQAFADGYNRVMRAEIERRHGHEVAQRLQRELDEASARAASLASSKETS</sequence>
<dbReference type="RefSeq" id="WP_233388398.1">
    <property type="nucleotide sequence ID" value="NZ_JAJTWT010000001.1"/>
</dbReference>
<evidence type="ECO:0000313" key="1">
    <source>
        <dbReference type="EMBL" id="MCE4535736.1"/>
    </source>
</evidence>
<comment type="caution">
    <text evidence="1">The sequence shown here is derived from an EMBL/GenBank/DDBJ whole genome shotgun (WGS) entry which is preliminary data.</text>
</comment>
<accession>A0ABS8X5Y5</accession>